<protein>
    <submittedName>
        <fullName evidence="1">Uncharacterized protein</fullName>
    </submittedName>
</protein>
<reference evidence="1 2" key="1">
    <citation type="submission" date="2020-08" db="EMBL/GenBank/DDBJ databases">
        <title>Functional genomics of gut bacteria from endangered species of beetles.</title>
        <authorList>
            <person name="Carlos-Shanley C."/>
        </authorList>
    </citation>
    <scope>NUCLEOTIDE SEQUENCE [LARGE SCALE GENOMIC DNA]</scope>
    <source>
        <strain evidence="1 2">S00179</strain>
    </source>
</reference>
<dbReference type="Proteomes" id="UP000566995">
    <property type="component" value="Unassembled WGS sequence"/>
</dbReference>
<sequence length="176" mass="19115">MAVPGSSTTTFTINDIEFKRYAAQDAHGCSCESLYADGRYLGDSHSGKHASFRREIILAVGDFSHWGRSLLNSRAVQWGGKVYSKPNVPGEYSVKINDQVFQVVEKGPRANTFMIDGAPVPGRVFFDTFDEKVGQTPAGYWIYTALRDEAVFEAVLAEGKASKAPKSAGDDVGLGL</sequence>
<accession>A0A7W7KMW9</accession>
<proteinExistence type="predicted"/>
<organism evidence="1 2">
    <name type="scientific">Pseudomonas nitroreducens</name>
    <dbReference type="NCBI Taxonomy" id="46680"/>
    <lineage>
        <taxon>Bacteria</taxon>
        <taxon>Pseudomonadati</taxon>
        <taxon>Pseudomonadota</taxon>
        <taxon>Gammaproteobacteria</taxon>
        <taxon>Pseudomonadales</taxon>
        <taxon>Pseudomonadaceae</taxon>
        <taxon>Pseudomonas</taxon>
    </lineage>
</organism>
<gene>
    <name evidence="1" type="ORF">HNP46_004201</name>
</gene>
<evidence type="ECO:0000313" key="1">
    <source>
        <dbReference type="EMBL" id="MBB4865320.1"/>
    </source>
</evidence>
<dbReference type="EMBL" id="JACHLI010000018">
    <property type="protein sequence ID" value="MBB4865320.1"/>
    <property type="molecule type" value="Genomic_DNA"/>
</dbReference>
<dbReference type="AlphaFoldDB" id="A0A7W7KMW9"/>
<evidence type="ECO:0000313" key="2">
    <source>
        <dbReference type="Proteomes" id="UP000566995"/>
    </source>
</evidence>
<comment type="caution">
    <text evidence="1">The sequence shown here is derived from an EMBL/GenBank/DDBJ whole genome shotgun (WGS) entry which is preliminary data.</text>
</comment>
<name>A0A7W7KMW9_PSENT</name>
<dbReference type="RefSeq" id="WP_184592672.1">
    <property type="nucleotide sequence ID" value="NZ_JACHLI010000018.1"/>
</dbReference>